<proteinExistence type="predicted"/>
<evidence type="ECO:0000313" key="2">
    <source>
        <dbReference type="EMBL" id="KAE8166430.1"/>
    </source>
</evidence>
<gene>
    <name evidence="2" type="ORF">BDV40DRAFT_255612</name>
</gene>
<dbReference type="Proteomes" id="UP000326950">
    <property type="component" value="Unassembled WGS sequence"/>
</dbReference>
<keyword evidence="1" id="KW-0812">Transmembrane</keyword>
<evidence type="ECO:0000256" key="1">
    <source>
        <dbReference type="SAM" id="Phobius"/>
    </source>
</evidence>
<keyword evidence="3" id="KW-1185">Reference proteome</keyword>
<organism evidence="2 3">
    <name type="scientific">Aspergillus tamarii</name>
    <dbReference type="NCBI Taxonomy" id="41984"/>
    <lineage>
        <taxon>Eukaryota</taxon>
        <taxon>Fungi</taxon>
        <taxon>Dikarya</taxon>
        <taxon>Ascomycota</taxon>
        <taxon>Pezizomycotina</taxon>
        <taxon>Eurotiomycetes</taxon>
        <taxon>Eurotiomycetidae</taxon>
        <taxon>Eurotiales</taxon>
        <taxon>Aspergillaceae</taxon>
        <taxon>Aspergillus</taxon>
        <taxon>Aspergillus subgen. Circumdati</taxon>
    </lineage>
</organism>
<sequence>MTRSADSTAVCFFLSVLETYIRSGVTGLLCYERLTSVACNSSYFAYFMLVLQRAACIVGVGLVDIHLGAQMLCMSQGQLSGQSLCPVQML</sequence>
<evidence type="ECO:0000313" key="3">
    <source>
        <dbReference type="Proteomes" id="UP000326950"/>
    </source>
</evidence>
<reference evidence="2 3" key="1">
    <citation type="submission" date="2019-04" db="EMBL/GenBank/DDBJ databases">
        <title>Friends and foes A comparative genomics study of 23 Aspergillus species from section Flavi.</title>
        <authorList>
            <consortium name="DOE Joint Genome Institute"/>
            <person name="Kjaerbolling I."/>
            <person name="Vesth T."/>
            <person name="Frisvad J.C."/>
            <person name="Nybo J.L."/>
            <person name="Theobald S."/>
            <person name="Kildgaard S."/>
            <person name="Isbrandt T."/>
            <person name="Kuo A."/>
            <person name="Sato A."/>
            <person name="Lyhne E.K."/>
            <person name="Kogle M.E."/>
            <person name="Wiebenga A."/>
            <person name="Kun R.S."/>
            <person name="Lubbers R.J."/>
            <person name="Makela M.R."/>
            <person name="Barry K."/>
            <person name="Chovatia M."/>
            <person name="Clum A."/>
            <person name="Daum C."/>
            <person name="Haridas S."/>
            <person name="He G."/>
            <person name="LaButti K."/>
            <person name="Lipzen A."/>
            <person name="Mondo S."/>
            <person name="Riley R."/>
            <person name="Salamov A."/>
            <person name="Simmons B.A."/>
            <person name="Magnuson J.K."/>
            <person name="Henrissat B."/>
            <person name="Mortensen U.H."/>
            <person name="Larsen T.O."/>
            <person name="Devries R.P."/>
            <person name="Grigoriev I.V."/>
            <person name="Machida M."/>
            <person name="Baker S.E."/>
            <person name="Andersen M.R."/>
        </authorList>
    </citation>
    <scope>NUCLEOTIDE SEQUENCE [LARGE SCALE GENOMIC DNA]</scope>
    <source>
        <strain evidence="2 3">CBS 117626</strain>
    </source>
</reference>
<keyword evidence="1" id="KW-0472">Membrane</keyword>
<protein>
    <submittedName>
        <fullName evidence="2">Uncharacterized protein</fullName>
    </submittedName>
</protein>
<dbReference type="OrthoDB" id="10572754at2759"/>
<feature type="transmembrane region" description="Helical" evidence="1">
    <location>
        <begin position="43"/>
        <end position="65"/>
    </location>
</feature>
<dbReference type="AlphaFoldDB" id="A0A5N6V707"/>
<name>A0A5N6V707_ASPTM</name>
<dbReference type="EMBL" id="ML738594">
    <property type="protein sequence ID" value="KAE8166430.1"/>
    <property type="molecule type" value="Genomic_DNA"/>
</dbReference>
<keyword evidence="1" id="KW-1133">Transmembrane helix</keyword>
<accession>A0A5N6V707</accession>